<dbReference type="SUPFAM" id="SSF53720">
    <property type="entry name" value="ALDH-like"/>
    <property type="match status" value="1"/>
</dbReference>
<dbReference type="GO" id="GO:0009898">
    <property type="term" value="C:cytoplasmic side of plasma membrane"/>
    <property type="evidence" value="ECO:0007669"/>
    <property type="project" value="TreeGrafter"/>
</dbReference>
<protein>
    <recommendedName>
        <fullName evidence="3">Aldehyde dehydrogenase domain-containing protein</fullName>
    </recommendedName>
</protein>
<proteinExistence type="predicted"/>
<keyword evidence="1" id="KW-0560">Oxidoreductase</keyword>
<accession>X1J1T2</accession>
<dbReference type="Gene3D" id="3.40.605.10">
    <property type="entry name" value="Aldehyde Dehydrogenase, Chain A, domain 1"/>
    <property type="match status" value="1"/>
</dbReference>
<dbReference type="PANTHER" id="PTHR42862">
    <property type="entry name" value="DELTA-1-PYRROLINE-5-CARBOXYLATE DEHYDROGENASE 1, ISOFORM A-RELATED"/>
    <property type="match status" value="1"/>
</dbReference>
<dbReference type="InterPro" id="IPR015590">
    <property type="entry name" value="Aldehyde_DH_dom"/>
</dbReference>
<evidence type="ECO:0000259" key="3">
    <source>
        <dbReference type="Pfam" id="PF00171"/>
    </source>
</evidence>
<dbReference type="PANTHER" id="PTHR42862:SF1">
    <property type="entry name" value="DELTA-1-PYRROLINE-5-CARBOXYLATE DEHYDROGENASE 2, ISOFORM A-RELATED"/>
    <property type="match status" value="1"/>
</dbReference>
<dbReference type="GO" id="GO:0003842">
    <property type="term" value="F:L-glutamate gamma-semialdehyde dehydrogenase activity"/>
    <property type="evidence" value="ECO:0007669"/>
    <property type="project" value="TreeGrafter"/>
</dbReference>
<feature type="domain" description="Aldehyde dehydrogenase" evidence="3">
    <location>
        <begin position="21"/>
        <end position="218"/>
    </location>
</feature>
<dbReference type="EMBL" id="BARU01041509">
    <property type="protein sequence ID" value="GAH88646.1"/>
    <property type="molecule type" value="Genomic_DNA"/>
</dbReference>
<comment type="caution">
    <text evidence="4">The sequence shown here is derived from an EMBL/GenBank/DDBJ whole genome shotgun (WGS) entry which is preliminary data.</text>
</comment>
<evidence type="ECO:0000256" key="2">
    <source>
        <dbReference type="ARBA" id="ARBA00023027"/>
    </source>
</evidence>
<gene>
    <name evidence="4" type="ORF">S03H2_63984</name>
</gene>
<feature type="non-terminal residue" evidence="4">
    <location>
        <position position="1"/>
    </location>
</feature>
<dbReference type="InterPro" id="IPR016162">
    <property type="entry name" value="Ald_DH_N"/>
</dbReference>
<name>X1J1T2_9ZZZZ</name>
<reference evidence="4" key="1">
    <citation type="journal article" date="2014" name="Front. Microbiol.">
        <title>High frequency of phylogenetically diverse reductive dehalogenase-homologous genes in deep subseafloor sedimentary metagenomes.</title>
        <authorList>
            <person name="Kawai M."/>
            <person name="Futagami T."/>
            <person name="Toyoda A."/>
            <person name="Takaki Y."/>
            <person name="Nishi S."/>
            <person name="Hori S."/>
            <person name="Arai W."/>
            <person name="Tsubouchi T."/>
            <person name="Morono Y."/>
            <person name="Uchiyama I."/>
            <person name="Ito T."/>
            <person name="Fujiyama A."/>
            <person name="Inagaki F."/>
            <person name="Takami H."/>
        </authorList>
    </citation>
    <scope>NUCLEOTIDE SEQUENCE</scope>
    <source>
        <strain evidence="4">Expedition CK06-06</strain>
    </source>
</reference>
<dbReference type="FunFam" id="3.40.605.10:FF:000006">
    <property type="entry name" value="1-pyrroline-5-carboxylate dehydrogenase"/>
    <property type="match status" value="1"/>
</dbReference>
<dbReference type="InterPro" id="IPR016161">
    <property type="entry name" value="Ald_DH/histidinol_DH"/>
</dbReference>
<keyword evidence="2" id="KW-0520">NAD</keyword>
<dbReference type="GO" id="GO:0010133">
    <property type="term" value="P:L-proline catabolic process to L-glutamate"/>
    <property type="evidence" value="ECO:0007669"/>
    <property type="project" value="TreeGrafter"/>
</dbReference>
<organism evidence="4">
    <name type="scientific">marine sediment metagenome</name>
    <dbReference type="NCBI Taxonomy" id="412755"/>
    <lineage>
        <taxon>unclassified sequences</taxon>
        <taxon>metagenomes</taxon>
        <taxon>ecological metagenomes</taxon>
    </lineage>
</organism>
<sequence length="221" mass="24339">EKVDIPLIIHGKEIFTENKGENRSPDEHSRILANYSMAGSSEVAQAIASTLKAKETWVTFHWSERAAIFLKAADLIAGPYRQKMNAVTMLGLGKTVYQAEVDVVEMIDFLRFNAYYLEEIYSNQPLSSGGQWNMLEYRPLEGFVFAITPFNFISIGGNLPTSPALMGNTVIWKPASTAVYPAYYLMKILIESGLPPGVINFVPGKGSVLGKQIIVDSNLAG</sequence>
<evidence type="ECO:0000313" key="4">
    <source>
        <dbReference type="EMBL" id="GAH88646.1"/>
    </source>
</evidence>
<evidence type="ECO:0000256" key="1">
    <source>
        <dbReference type="ARBA" id="ARBA00023002"/>
    </source>
</evidence>
<dbReference type="Pfam" id="PF00171">
    <property type="entry name" value="Aldedh"/>
    <property type="match status" value="1"/>
</dbReference>
<feature type="non-terminal residue" evidence="4">
    <location>
        <position position="221"/>
    </location>
</feature>
<dbReference type="AlphaFoldDB" id="X1J1T2"/>
<dbReference type="InterPro" id="IPR050485">
    <property type="entry name" value="Proline_metab_enzyme"/>
</dbReference>